<feature type="compositionally biased region" description="Polar residues" evidence="1">
    <location>
        <begin position="353"/>
        <end position="370"/>
    </location>
</feature>
<dbReference type="Proteomes" id="UP000014500">
    <property type="component" value="Unassembled WGS sequence"/>
</dbReference>
<evidence type="ECO:0000313" key="2">
    <source>
        <dbReference type="EnsemblMetazoa" id="SMAR008406-PA"/>
    </source>
</evidence>
<feature type="compositionally biased region" description="Basic and acidic residues" evidence="1">
    <location>
        <begin position="211"/>
        <end position="222"/>
    </location>
</feature>
<dbReference type="HOGENOM" id="CLU_014676_1_0_1"/>
<feature type="compositionally biased region" description="Basic and acidic residues" evidence="1">
    <location>
        <begin position="187"/>
        <end position="196"/>
    </location>
</feature>
<keyword evidence="3" id="KW-1185">Reference proteome</keyword>
<dbReference type="eggNOG" id="ENOG502QQG5">
    <property type="taxonomic scope" value="Eukaryota"/>
</dbReference>
<feature type="compositionally biased region" description="Low complexity" evidence="1">
    <location>
        <begin position="197"/>
        <end position="206"/>
    </location>
</feature>
<feature type="compositionally biased region" description="Basic and acidic residues" evidence="1">
    <location>
        <begin position="30"/>
        <end position="39"/>
    </location>
</feature>
<feature type="compositionally biased region" description="Basic and acidic residues" evidence="1">
    <location>
        <begin position="132"/>
        <end position="145"/>
    </location>
</feature>
<feature type="compositionally biased region" description="Polar residues" evidence="1">
    <location>
        <begin position="284"/>
        <end position="301"/>
    </location>
</feature>
<dbReference type="OMA" id="CHSSETH"/>
<dbReference type="AlphaFoldDB" id="T1J475"/>
<feature type="compositionally biased region" description="Polar residues" evidence="1">
    <location>
        <begin position="40"/>
        <end position="51"/>
    </location>
</feature>
<dbReference type="EMBL" id="AFFK01020413">
    <property type="status" value="NOT_ANNOTATED_CDS"/>
    <property type="molecule type" value="Genomic_DNA"/>
</dbReference>
<dbReference type="EnsemblMetazoa" id="SMAR006565-RA">
    <property type="protein sequence ID" value="SMAR006565-PA"/>
    <property type="gene ID" value="SMAR006565"/>
</dbReference>
<reference evidence="2" key="2">
    <citation type="submission" date="2015-02" db="UniProtKB">
        <authorList>
            <consortium name="EnsemblMetazoa"/>
        </authorList>
    </citation>
    <scope>IDENTIFICATION</scope>
</reference>
<reference evidence="3" key="1">
    <citation type="submission" date="2011-05" db="EMBL/GenBank/DDBJ databases">
        <authorList>
            <person name="Richards S.R."/>
            <person name="Qu J."/>
            <person name="Jiang H."/>
            <person name="Jhangiani S.N."/>
            <person name="Agravi P."/>
            <person name="Goodspeed R."/>
            <person name="Gross S."/>
            <person name="Mandapat C."/>
            <person name="Jackson L."/>
            <person name="Mathew T."/>
            <person name="Pu L."/>
            <person name="Thornton R."/>
            <person name="Saada N."/>
            <person name="Wilczek-Boney K.B."/>
            <person name="Lee S."/>
            <person name="Kovar C."/>
            <person name="Wu Y."/>
            <person name="Scherer S.E."/>
            <person name="Worley K.C."/>
            <person name="Muzny D.M."/>
            <person name="Gibbs R."/>
        </authorList>
    </citation>
    <scope>NUCLEOTIDE SEQUENCE</scope>
    <source>
        <strain evidence="3">Brora</strain>
    </source>
</reference>
<dbReference type="PANTHER" id="PTHR24149:SF14">
    <property type="entry name" value="ANKYRIN REPEAT DOMAIN 12"/>
    <property type="match status" value="1"/>
</dbReference>
<proteinExistence type="predicted"/>
<protein>
    <recommendedName>
        <fullName evidence="4">Ankyrin repeat domain-containing protein 12</fullName>
    </recommendedName>
</protein>
<evidence type="ECO:0000313" key="3">
    <source>
        <dbReference type="Proteomes" id="UP000014500"/>
    </source>
</evidence>
<dbReference type="EMBL" id="JH431841">
    <property type="status" value="NOT_ANNOTATED_CDS"/>
    <property type="molecule type" value="Genomic_DNA"/>
</dbReference>
<feature type="region of interest" description="Disordered" evidence="1">
    <location>
        <begin position="1"/>
        <end position="53"/>
    </location>
</feature>
<feature type="region of interest" description="Disordered" evidence="1">
    <location>
        <begin position="278"/>
        <end position="415"/>
    </location>
</feature>
<feature type="compositionally biased region" description="Acidic residues" evidence="1">
    <location>
        <begin position="168"/>
        <end position="177"/>
    </location>
</feature>
<feature type="compositionally biased region" description="Basic and acidic residues" evidence="1">
    <location>
        <begin position="100"/>
        <end position="110"/>
    </location>
</feature>
<dbReference type="PANTHER" id="PTHR24149">
    <property type="entry name" value="ANKYRIN REPEAT DOMAIN-CONTAINING PROTEIN 12"/>
    <property type="match status" value="1"/>
</dbReference>
<dbReference type="InterPro" id="IPR053210">
    <property type="entry name" value="ANKRD12"/>
</dbReference>
<feature type="region of interest" description="Disordered" evidence="1">
    <location>
        <begin position="93"/>
        <end position="242"/>
    </location>
</feature>
<dbReference type="GO" id="GO:0005654">
    <property type="term" value="C:nucleoplasm"/>
    <property type="evidence" value="ECO:0007669"/>
    <property type="project" value="TreeGrafter"/>
</dbReference>
<organism evidence="2 3">
    <name type="scientific">Strigamia maritima</name>
    <name type="common">European centipede</name>
    <name type="synonym">Geophilus maritimus</name>
    <dbReference type="NCBI Taxonomy" id="126957"/>
    <lineage>
        <taxon>Eukaryota</taxon>
        <taxon>Metazoa</taxon>
        <taxon>Ecdysozoa</taxon>
        <taxon>Arthropoda</taxon>
        <taxon>Myriapoda</taxon>
        <taxon>Chilopoda</taxon>
        <taxon>Pleurostigmophora</taxon>
        <taxon>Geophilomorpha</taxon>
        <taxon>Linotaeniidae</taxon>
        <taxon>Strigamia</taxon>
    </lineage>
</organism>
<feature type="compositionally biased region" description="Polar residues" evidence="1">
    <location>
        <begin position="377"/>
        <end position="389"/>
    </location>
</feature>
<feature type="compositionally biased region" description="Polar residues" evidence="1">
    <location>
        <begin position="223"/>
        <end position="239"/>
    </location>
</feature>
<feature type="compositionally biased region" description="Basic and acidic residues" evidence="1">
    <location>
        <begin position="314"/>
        <end position="338"/>
    </location>
</feature>
<evidence type="ECO:0008006" key="4">
    <source>
        <dbReference type="Google" id="ProtNLM"/>
    </source>
</evidence>
<evidence type="ECO:0000256" key="1">
    <source>
        <dbReference type="SAM" id="MobiDB-lite"/>
    </source>
</evidence>
<name>T1J475_STRMM</name>
<dbReference type="EnsemblMetazoa" id="SMAR008406-RA">
    <property type="protein sequence ID" value="SMAR008406-PA"/>
    <property type="gene ID" value="SMAR008406"/>
</dbReference>
<accession>T1J475</accession>
<sequence>MRKNSPQHQTSKAPEKASSPRLTLRFQPIRPKDERHGESSKTASVSSSDPRYQSYCVTMETRENAYESAKCEMPVSSTRTCNSSVANEATDAQLNVVSSSKEDDILERMGEASSSKTKLETQVHGQLSSQNEKLKLDHRSNDSDVRLGSMLRSTGENSNNNNHHTNPELDEDSENDQLDGRRKRRRESKDSNDSKHSTNSAHSSSRNHGRLNQEKKNVRNVEKATSGSDTESGAQSENDGQTEKDDLANVMNSSCHRLAPKVPPLKIVIPTTSILEPDKDRCRTNPSKQNLPYVVTTSSDSCDGKSECSLVSDNGDKENNKDEQRKDANHGGTEERYQRVTRSSQRMAAALASANSSTVHGHNSPDSYNSESHKSNSGDGSFEEQTNSDIHPRKRKLRSREGQPGTVASTSHQEDSALVNNYEMYLNIKKQVDKRRQSMFVVQPKPPRGFKDYLMNRSSYVLAGNAASRLCVPMIPPPQSLTNPMKDLFLTQEKERYKLRLQHIIEKEKLVLSVEQEILRVHGRAARALANQSTPLSACTILKDDEIYNHIEPEQEEKERNARTRYNGRLFLSWLQDVDDKWEKIKEAMLLRHHNEAESLHAVQKLEWEWKMKESGTCDIKLSPIIDDISVPMVHVNDDFDLLPA</sequence>
<dbReference type="STRING" id="126957.T1J475"/>
<feature type="compositionally biased region" description="Polar residues" evidence="1">
    <location>
        <begin position="1"/>
        <end position="12"/>
    </location>
</feature>